<organism evidence="2 3">
    <name type="scientific">Parascaris univalens</name>
    <name type="common">Nematode worm</name>
    <dbReference type="NCBI Taxonomy" id="6257"/>
    <lineage>
        <taxon>Eukaryota</taxon>
        <taxon>Metazoa</taxon>
        <taxon>Ecdysozoa</taxon>
        <taxon>Nematoda</taxon>
        <taxon>Chromadorea</taxon>
        <taxon>Rhabditida</taxon>
        <taxon>Spirurina</taxon>
        <taxon>Ascaridomorpha</taxon>
        <taxon>Ascaridoidea</taxon>
        <taxon>Ascarididae</taxon>
        <taxon>Parascaris</taxon>
    </lineage>
</organism>
<reference evidence="3" key="1">
    <citation type="submission" date="2022-11" db="UniProtKB">
        <authorList>
            <consortium name="WormBaseParasite"/>
        </authorList>
    </citation>
    <scope>IDENTIFICATION</scope>
</reference>
<evidence type="ECO:0000313" key="2">
    <source>
        <dbReference type="Proteomes" id="UP000887569"/>
    </source>
</evidence>
<dbReference type="Proteomes" id="UP000887569">
    <property type="component" value="Unplaced"/>
</dbReference>
<evidence type="ECO:0000256" key="1">
    <source>
        <dbReference type="SAM" id="MobiDB-lite"/>
    </source>
</evidence>
<keyword evidence="2" id="KW-1185">Reference proteome</keyword>
<proteinExistence type="predicted"/>
<feature type="region of interest" description="Disordered" evidence="1">
    <location>
        <begin position="103"/>
        <end position="151"/>
    </location>
</feature>
<evidence type="ECO:0000313" key="3">
    <source>
        <dbReference type="WBParaSite" id="PgE085_g002_t01"/>
    </source>
</evidence>
<sequence length="171" mass="18729">MAEDDPNACRVKAASMKRYRGRSERLDINTVAAVSAQLDHQGLILKMVVVENLENQNQMVLTPRKGKVYATQKDWCFNASLNHQDQWDEQDPENLVDLGDSKVLTEKMKPPGEMGPPGEKGPDDGRNGMPGCKDPRGPSGENGKDGTDGQDAVDKNVFLALVVGDIAHYSH</sequence>
<dbReference type="WBParaSite" id="PgE085_g002_t01">
    <property type="protein sequence ID" value="PgE085_g002_t01"/>
    <property type="gene ID" value="PgE085_g002"/>
</dbReference>
<protein>
    <submittedName>
        <fullName evidence="3">Uncharacterized protein</fullName>
    </submittedName>
</protein>
<name>A0A915A4N5_PARUN</name>
<accession>A0A915A4N5</accession>
<dbReference type="AlphaFoldDB" id="A0A915A4N5"/>